<dbReference type="Pfam" id="PF06259">
    <property type="entry name" value="Abhydrolase_8"/>
    <property type="match status" value="1"/>
</dbReference>
<reference evidence="2 3" key="1">
    <citation type="submission" date="2018-11" db="EMBL/GenBank/DDBJ databases">
        <authorList>
            <person name="Kleinhagauer T."/>
            <person name="Glaeser S.P."/>
            <person name="Spergser J."/>
            <person name="Ruckert C."/>
            <person name="Kaempfer P."/>
            <person name="Busse H.-J."/>
        </authorList>
    </citation>
    <scope>NUCLEOTIDE SEQUENCE [LARGE SCALE GENOMIC DNA]</scope>
    <source>
        <strain evidence="2 3">200CH</strain>
    </source>
</reference>
<dbReference type="Gene3D" id="3.40.50.1820">
    <property type="entry name" value="alpha/beta hydrolase"/>
    <property type="match status" value="1"/>
</dbReference>
<keyword evidence="3" id="KW-1185">Reference proteome</keyword>
<sequence>MTTFAQALAEISQLAKETKHSGEQFHHQSQIMQHTSDNYHRWWRIAIGTDQGVAIQAAAHRSTEIHRYLVLLISLFRTCAALLIQAGNGYRHLLETLQMAQSQLVGANELSAKTPALLREITATREAIDTSVATAIHGLLQQLAADIPRLFPAGWRFVDDTAALPSEPTILPHDVGGALLAPAQPSPITTSAPVMPIGIGFPGYEQVSAQQIHDDIVHNPVYAQRLAPLVARYPQMQIIGIDQTHIAAVFGDLDTAPTLVTNVSGVGSAGVAQWDSHLARASELSARTGSATIAWMGYDPPTSVAGALRSKPSDDGGVALHHFQHQLAKRKTIHNPQQRLAIVAHSYGSLTAGRAATESLPLYCDALLLIGSPGTGVSNVAEFSLLSSSGHSRDVPVWVGIGSRDPIDILTSETSGIYGADPADPNFGADAHTICGGHSDYFASPELVAALQAFARGEPFPSPEHDRCTHRWFG</sequence>
<dbReference type="Proteomes" id="UP000269019">
    <property type="component" value="Chromosome"/>
</dbReference>
<dbReference type="SUPFAM" id="SSF53474">
    <property type="entry name" value="alpha/beta-Hydrolases"/>
    <property type="match status" value="1"/>
</dbReference>
<dbReference type="EMBL" id="CP033896">
    <property type="protein sequence ID" value="AZA12635.1"/>
    <property type="molecule type" value="Genomic_DNA"/>
</dbReference>
<name>A0A3G6J3J3_9CORY</name>
<dbReference type="InterPro" id="IPR029058">
    <property type="entry name" value="AB_hydrolase_fold"/>
</dbReference>
<proteinExistence type="predicted"/>
<evidence type="ECO:0000313" key="3">
    <source>
        <dbReference type="Proteomes" id="UP000269019"/>
    </source>
</evidence>
<evidence type="ECO:0000313" key="2">
    <source>
        <dbReference type="EMBL" id="AZA12635.1"/>
    </source>
</evidence>
<dbReference type="InterPro" id="IPR010427">
    <property type="entry name" value="DUF1023"/>
</dbReference>
<accession>A0A3G6J3J3</accession>
<evidence type="ECO:0000259" key="1">
    <source>
        <dbReference type="Pfam" id="PF06259"/>
    </source>
</evidence>
<organism evidence="2 3">
    <name type="scientific">Corynebacterium choanae</name>
    <dbReference type="NCBI Taxonomy" id="1862358"/>
    <lineage>
        <taxon>Bacteria</taxon>
        <taxon>Bacillati</taxon>
        <taxon>Actinomycetota</taxon>
        <taxon>Actinomycetes</taxon>
        <taxon>Mycobacteriales</taxon>
        <taxon>Corynebacteriaceae</taxon>
        <taxon>Corynebacterium</taxon>
    </lineage>
</organism>
<protein>
    <recommendedName>
        <fullName evidence="1">DUF1023 domain-containing protein</fullName>
    </recommendedName>
</protein>
<gene>
    <name evidence="2" type="ORF">CCHOA_01035</name>
</gene>
<dbReference type="KEGG" id="ccho:CCHOA_01035"/>
<dbReference type="AlphaFoldDB" id="A0A3G6J3J3"/>
<dbReference type="RefSeq" id="WP_123925843.1">
    <property type="nucleotide sequence ID" value="NZ_CP033896.1"/>
</dbReference>
<dbReference type="OrthoDB" id="5969911at2"/>
<feature type="domain" description="DUF1023" evidence="1">
    <location>
        <begin position="243"/>
        <end position="408"/>
    </location>
</feature>